<dbReference type="AlphaFoldDB" id="A0A212RKL0"/>
<dbReference type="InterPro" id="IPR000573">
    <property type="entry name" value="AconitaseA/IPMdHydase_ssu_swvl"/>
</dbReference>
<dbReference type="Pfam" id="PF00694">
    <property type="entry name" value="Aconitase_C"/>
    <property type="match status" value="1"/>
</dbReference>
<dbReference type="UniPathway" id="UPA00048">
    <property type="reaction ID" value="UER00071"/>
</dbReference>
<dbReference type="EMBL" id="FYEK01000066">
    <property type="protein sequence ID" value="SNB73014.1"/>
    <property type="molecule type" value="Genomic_DNA"/>
</dbReference>
<comment type="catalytic activity">
    <reaction evidence="3">
        <text>(2R,3S)-3-isopropylmalate = (2S)-2-isopropylmalate</text>
        <dbReference type="Rhea" id="RHEA:32287"/>
        <dbReference type="ChEBI" id="CHEBI:1178"/>
        <dbReference type="ChEBI" id="CHEBI:35121"/>
        <dbReference type="EC" id="4.2.1.33"/>
    </reaction>
</comment>
<comment type="pathway">
    <text evidence="3">Amino-acid biosynthesis; L-leucine biosynthesis; L-leucine from 3-methyl-2-oxobutanoate: step 2/4.</text>
</comment>
<accession>A0A212RKL0</accession>
<dbReference type="InterPro" id="IPR033940">
    <property type="entry name" value="IPMI_Swivel"/>
</dbReference>
<dbReference type="Proteomes" id="UP000197025">
    <property type="component" value="Unassembled WGS sequence"/>
</dbReference>
<dbReference type="InterPro" id="IPR015928">
    <property type="entry name" value="Aconitase/3IPM_dehydase_swvl"/>
</dbReference>
<name>A0A212RKL0_9CHLR</name>
<comment type="similarity">
    <text evidence="1 3">Belongs to the LeuD family. LeuD type 2 subfamily.</text>
</comment>
<dbReference type="PANTHER" id="PTHR43345:SF2">
    <property type="entry name" value="3-ISOPROPYLMALATE DEHYDRATASE SMALL SUBUNIT 1"/>
    <property type="match status" value="1"/>
</dbReference>
<dbReference type="NCBIfam" id="TIGR02087">
    <property type="entry name" value="LEUD_arch"/>
    <property type="match status" value="1"/>
</dbReference>
<organism evidence="5 6">
    <name type="scientific">Thermoflexus hugenholtzii JAD2</name>
    <dbReference type="NCBI Taxonomy" id="877466"/>
    <lineage>
        <taxon>Bacteria</taxon>
        <taxon>Bacillati</taxon>
        <taxon>Chloroflexota</taxon>
        <taxon>Thermoflexia</taxon>
        <taxon>Thermoflexales</taxon>
        <taxon>Thermoflexaceae</taxon>
        <taxon>Thermoflexus</taxon>
    </lineage>
</organism>
<comment type="subunit">
    <text evidence="3">Heterodimer of LeuC and LeuD.</text>
</comment>
<feature type="domain" description="Aconitase A/isopropylmalate dehydratase small subunit swivel" evidence="4">
    <location>
        <begin position="51"/>
        <end position="108"/>
    </location>
</feature>
<keyword evidence="3" id="KW-0100">Branched-chain amino acid biosynthesis</keyword>
<protein>
    <recommendedName>
        <fullName evidence="3">3-isopropylmalate dehydratase small subunit</fullName>
        <ecNumber evidence="3">4.2.1.33</ecNumber>
    </recommendedName>
    <alternativeName>
        <fullName evidence="3">Alpha-IPM isomerase</fullName>
        <shortName evidence="3">IPMI</shortName>
    </alternativeName>
    <alternativeName>
        <fullName evidence="3">Isopropylmalate isomerase</fullName>
    </alternativeName>
</protein>
<gene>
    <name evidence="3" type="primary">leuD</name>
    <name evidence="5" type="ORF">SAMN02746019_00016950</name>
</gene>
<evidence type="ECO:0000313" key="6">
    <source>
        <dbReference type="Proteomes" id="UP000197025"/>
    </source>
</evidence>
<dbReference type="RefSeq" id="WP_088572134.1">
    <property type="nucleotide sequence ID" value="NZ_FYEK01000066.1"/>
</dbReference>
<dbReference type="GO" id="GO:0009098">
    <property type="term" value="P:L-leucine biosynthetic process"/>
    <property type="evidence" value="ECO:0007669"/>
    <property type="project" value="UniProtKB-UniRule"/>
</dbReference>
<dbReference type="CDD" id="cd01577">
    <property type="entry name" value="IPMI_Swivel"/>
    <property type="match status" value="1"/>
</dbReference>
<sequence length="176" mass="19259">MRLRGRVWKYGDHVNTDVIFPGKYTYTITDPAEMARHALEDLDPRFAREVRPGDIIVAGRNWGCGSSREQAVVALKAAGVRAIVAKSFARIYFRNAVNHGLLPIVCPEAVEAIEPGEEIEIDLEAHCIRCRAGSFPFPPLSPTIREILEAGGLLPMLCRRLGLPFPPENIGGAGGD</sequence>
<dbReference type="InterPro" id="IPR011827">
    <property type="entry name" value="LeuD_type2/HacB/DmdB"/>
</dbReference>
<reference evidence="6" key="1">
    <citation type="submission" date="2017-06" db="EMBL/GenBank/DDBJ databases">
        <authorList>
            <person name="Varghese N."/>
            <person name="Submissions S."/>
        </authorList>
    </citation>
    <scope>NUCLEOTIDE SEQUENCE [LARGE SCALE GENOMIC DNA]</scope>
    <source>
        <strain evidence="6">JAD2</strain>
    </source>
</reference>
<proteinExistence type="inferred from homology"/>
<dbReference type="HAMAP" id="MF_01032">
    <property type="entry name" value="LeuD_type2"/>
    <property type="match status" value="1"/>
</dbReference>
<dbReference type="PANTHER" id="PTHR43345">
    <property type="entry name" value="3-ISOPROPYLMALATE DEHYDRATASE SMALL SUBUNIT 2-RELATED-RELATED"/>
    <property type="match status" value="1"/>
</dbReference>
<dbReference type="OrthoDB" id="9777465at2"/>
<evidence type="ECO:0000256" key="3">
    <source>
        <dbReference type="HAMAP-Rule" id="MF_01032"/>
    </source>
</evidence>
<dbReference type="InParanoid" id="A0A212RKL0"/>
<dbReference type="Gene3D" id="3.20.19.10">
    <property type="entry name" value="Aconitase, domain 4"/>
    <property type="match status" value="1"/>
</dbReference>
<keyword evidence="3" id="KW-0432">Leucine biosynthesis</keyword>
<dbReference type="SUPFAM" id="SSF52016">
    <property type="entry name" value="LeuD/IlvD-like"/>
    <property type="match status" value="1"/>
</dbReference>
<dbReference type="InterPro" id="IPR050075">
    <property type="entry name" value="LeuD"/>
</dbReference>
<dbReference type="FunCoup" id="A0A212RKL0">
    <property type="interactions" value="370"/>
</dbReference>
<keyword evidence="3" id="KW-0028">Amino-acid biosynthesis</keyword>
<evidence type="ECO:0000256" key="1">
    <source>
        <dbReference type="ARBA" id="ARBA00009869"/>
    </source>
</evidence>
<evidence type="ECO:0000313" key="5">
    <source>
        <dbReference type="EMBL" id="SNB73014.1"/>
    </source>
</evidence>
<keyword evidence="6" id="KW-1185">Reference proteome</keyword>
<evidence type="ECO:0000256" key="2">
    <source>
        <dbReference type="ARBA" id="ARBA00023239"/>
    </source>
</evidence>
<dbReference type="EC" id="4.2.1.33" evidence="3"/>
<keyword evidence="2 3" id="KW-0456">Lyase</keyword>
<dbReference type="GO" id="GO:0003861">
    <property type="term" value="F:3-isopropylmalate dehydratase activity"/>
    <property type="evidence" value="ECO:0007669"/>
    <property type="project" value="UniProtKB-UniRule"/>
</dbReference>
<evidence type="ECO:0000259" key="4">
    <source>
        <dbReference type="Pfam" id="PF00694"/>
    </source>
</evidence>
<comment type="function">
    <text evidence="3">Catalyzes the isomerization between 2-isopropylmalate and 3-isopropylmalate, via the formation of 2-isopropylmaleate.</text>
</comment>